<dbReference type="PIRSF" id="PIRSF001426">
    <property type="entry name" value="NHase_alpha"/>
    <property type="match status" value="1"/>
</dbReference>
<dbReference type="AlphaFoldDB" id="A0A1I3LN74"/>
<dbReference type="InterPro" id="IPR023900">
    <property type="entry name" value="CN_Hdrtase_asu/SCN_Hdrlase_gsu"/>
</dbReference>
<evidence type="ECO:0000256" key="7">
    <source>
        <dbReference type="SAM" id="MobiDB-lite"/>
    </source>
</evidence>
<feature type="binding site" evidence="6">
    <location>
        <position position="131"/>
    </location>
    <ligand>
        <name>Fe(3+)</name>
        <dbReference type="ChEBI" id="CHEBI:29034"/>
    </ligand>
</feature>
<dbReference type="STRING" id="1114924.SAMN05216258_110109"/>
<dbReference type="EC" id="4.2.1.84" evidence="2"/>
<accession>A0A1I3LN74</accession>
<feature type="binding site" evidence="6">
    <location>
        <position position="135"/>
    </location>
    <ligand>
        <name>Fe(3+)</name>
        <dbReference type="ChEBI" id="CHEBI:29034"/>
    </ligand>
</feature>
<keyword evidence="10" id="KW-1185">Reference proteome</keyword>
<dbReference type="RefSeq" id="WP_092863306.1">
    <property type="nucleotide sequence ID" value="NZ_FOQH01000010.1"/>
</dbReference>
<organism evidence="9 10">
    <name type="scientific">Albimonas pacifica</name>
    <dbReference type="NCBI Taxonomy" id="1114924"/>
    <lineage>
        <taxon>Bacteria</taxon>
        <taxon>Pseudomonadati</taxon>
        <taxon>Pseudomonadota</taxon>
        <taxon>Alphaproteobacteria</taxon>
        <taxon>Rhodobacterales</taxon>
        <taxon>Paracoccaceae</taxon>
        <taxon>Albimonas</taxon>
    </lineage>
</organism>
<feature type="domain" description="Nitrile hydratase alpha/Thiocyanate hydrolase gamma" evidence="8">
    <location>
        <begin position="42"/>
        <end position="221"/>
    </location>
</feature>
<dbReference type="GO" id="GO:0046914">
    <property type="term" value="F:transition metal ion binding"/>
    <property type="evidence" value="ECO:0007669"/>
    <property type="project" value="InterPro"/>
</dbReference>
<dbReference type="InterPro" id="IPR018141">
    <property type="entry name" value="Nitrile_hydratase_asu"/>
</dbReference>
<dbReference type="Pfam" id="PF02979">
    <property type="entry name" value="NHase_alpha"/>
    <property type="match status" value="1"/>
</dbReference>
<evidence type="ECO:0000256" key="3">
    <source>
        <dbReference type="ARBA" id="ARBA00022723"/>
    </source>
</evidence>
<dbReference type="GO" id="GO:0018822">
    <property type="term" value="F:nitrile hydratase activity"/>
    <property type="evidence" value="ECO:0007669"/>
    <property type="project" value="UniProtKB-EC"/>
</dbReference>
<dbReference type="Gene3D" id="3.90.330.10">
    <property type="entry name" value="Nitrile hydratase alpha /Thiocyanate hydrolase gamma"/>
    <property type="match status" value="1"/>
</dbReference>
<evidence type="ECO:0000313" key="10">
    <source>
        <dbReference type="Proteomes" id="UP000199377"/>
    </source>
</evidence>
<dbReference type="InterPro" id="IPR004232">
    <property type="entry name" value="CN_Hdrtase_a/SCN_Hdrlase_g"/>
</dbReference>
<dbReference type="OrthoDB" id="528553at2"/>
<dbReference type="InterPro" id="IPR036648">
    <property type="entry name" value="CN_Hdrase_a/SCN_Hdrase_g_sf"/>
</dbReference>
<gene>
    <name evidence="9" type="ORF">SAMN05216258_110109</name>
</gene>
<keyword evidence="4" id="KW-0456">Lyase</keyword>
<proteinExistence type="inferred from homology"/>
<dbReference type="SUPFAM" id="SSF56209">
    <property type="entry name" value="Nitrile hydratase alpha chain"/>
    <property type="match status" value="1"/>
</dbReference>
<dbReference type="NCBIfam" id="TIGR01323">
    <property type="entry name" value="nitrile_alph"/>
    <property type="match status" value="1"/>
</dbReference>
<feature type="binding site" evidence="6">
    <location>
        <position position="136"/>
    </location>
    <ligand>
        <name>Fe(3+)</name>
        <dbReference type="ChEBI" id="CHEBI:29034"/>
    </ligand>
</feature>
<evidence type="ECO:0000256" key="5">
    <source>
        <dbReference type="ARBA" id="ARBA00044877"/>
    </source>
</evidence>
<feature type="compositionally biased region" description="Basic and acidic residues" evidence="7">
    <location>
        <begin position="1"/>
        <end position="12"/>
    </location>
</feature>
<dbReference type="EMBL" id="FOQH01000010">
    <property type="protein sequence ID" value="SFI86181.1"/>
    <property type="molecule type" value="Genomic_DNA"/>
</dbReference>
<feature type="region of interest" description="Disordered" evidence="7">
    <location>
        <begin position="1"/>
        <end position="35"/>
    </location>
</feature>
<evidence type="ECO:0000313" key="9">
    <source>
        <dbReference type="EMBL" id="SFI86181.1"/>
    </source>
</evidence>
<sequence length="235" mass="25466">MPHDHHDHDHGHGHGHAHHSHEGMSPSGHPYRADQDAPLTDAQALEIAVRELLVEKGIVTEAQIAEAIARMDARSPAMGAKVVARAWTDPAYKARLLADGSAAARELGADIDALKLVVVENDAATHNVIVCTLCSCYPRTLLGLPPDWYKQRAYRSRVVIEPRRVLSEFGLDLPDEVAVRVHDSTADMRYLVLPARPQGTEGWSEERLAALVDRDSMIGVAVPRLPAGDEAAAAG</sequence>
<evidence type="ECO:0000256" key="4">
    <source>
        <dbReference type="ARBA" id="ARBA00023239"/>
    </source>
</evidence>
<evidence type="ECO:0000256" key="1">
    <source>
        <dbReference type="ARBA" id="ARBA00009363"/>
    </source>
</evidence>
<evidence type="ECO:0000256" key="6">
    <source>
        <dbReference type="PIRSR" id="PIRSR001426-1"/>
    </source>
</evidence>
<evidence type="ECO:0000256" key="2">
    <source>
        <dbReference type="ARBA" id="ARBA00013079"/>
    </source>
</evidence>
<feature type="binding site" evidence="6">
    <location>
        <position position="134"/>
    </location>
    <ligand>
        <name>Fe(3+)</name>
        <dbReference type="ChEBI" id="CHEBI:29034"/>
    </ligand>
</feature>
<comment type="similarity">
    <text evidence="1">Belongs to the nitrile hydratase subunit alpha family.</text>
</comment>
<reference evidence="9 10" key="1">
    <citation type="submission" date="2016-10" db="EMBL/GenBank/DDBJ databases">
        <authorList>
            <person name="de Groot N.N."/>
        </authorList>
    </citation>
    <scope>NUCLEOTIDE SEQUENCE [LARGE SCALE GENOMIC DNA]</scope>
    <source>
        <strain evidence="9 10">CGMCC 1.11030</strain>
    </source>
</reference>
<comment type="catalytic activity">
    <reaction evidence="5">
        <text>an aliphatic primary amide = an aliphatic nitrile + H2O</text>
        <dbReference type="Rhea" id="RHEA:12673"/>
        <dbReference type="ChEBI" id="CHEBI:15377"/>
        <dbReference type="ChEBI" id="CHEBI:65285"/>
        <dbReference type="ChEBI" id="CHEBI:80291"/>
        <dbReference type="EC" id="4.2.1.84"/>
    </reaction>
</comment>
<protein>
    <recommendedName>
        <fullName evidence="2">nitrile hydratase</fullName>
        <ecNumber evidence="2">4.2.1.84</ecNumber>
    </recommendedName>
</protein>
<keyword evidence="6" id="KW-0408">Iron</keyword>
<name>A0A1I3LN74_9RHOB</name>
<dbReference type="Proteomes" id="UP000199377">
    <property type="component" value="Unassembled WGS sequence"/>
</dbReference>
<evidence type="ECO:0000259" key="8">
    <source>
        <dbReference type="Pfam" id="PF02979"/>
    </source>
</evidence>
<keyword evidence="3 6" id="KW-0479">Metal-binding</keyword>